<feature type="region of interest" description="Disordered" evidence="1">
    <location>
        <begin position="48"/>
        <end position="69"/>
    </location>
</feature>
<reference evidence="2" key="1">
    <citation type="submission" date="2014-11" db="EMBL/GenBank/DDBJ databases">
        <authorList>
            <person name="Otto D Thomas"/>
            <person name="Naeem Raeece"/>
        </authorList>
    </citation>
    <scope>NUCLEOTIDE SEQUENCE</scope>
</reference>
<sequence length="94" mass="10342">MDTTDTQHKKDRDNFQKTVTQAFTPSLAEMNPGRMFMNVYNQGAHAEAAGTDSGEVPLSSAPGLTSGKQFIRGKGPIFSSCYSLRELEARRRSD</sequence>
<evidence type="ECO:0000313" key="2">
    <source>
        <dbReference type="EMBL" id="CEM55315.1"/>
    </source>
</evidence>
<feature type="region of interest" description="Disordered" evidence="1">
    <location>
        <begin position="1"/>
        <end position="20"/>
    </location>
</feature>
<name>A0A0G4IDJ9_9ALVE</name>
<protein>
    <submittedName>
        <fullName evidence="2">Uncharacterized protein</fullName>
    </submittedName>
</protein>
<evidence type="ECO:0000256" key="1">
    <source>
        <dbReference type="SAM" id="MobiDB-lite"/>
    </source>
</evidence>
<dbReference type="EMBL" id="CDMZ01005864">
    <property type="protein sequence ID" value="CEM55315.1"/>
    <property type="molecule type" value="Genomic_DNA"/>
</dbReference>
<accession>A0A0G4IDJ9</accession>
<organism evidence="2">
    <name type="scientific">Chromera velia CCMP2878</name>
    <dbReference type="NCBI Taxonomy" id="1169474"/>
    <lineage>
        <taxon>Eukaryota</taxon>
        <taxon>Sar</taxon>
        <taxon>Alveolata</taxon>
        <taxon>Colpodellida</taxon>
        <taxon>Chromeraceae</taxon>
        <taxon>Chromera</taxon>
    </lineage>
</organism>
<feature type="compositionally biased region" description="Basic and acidic residues" evidence="1">
    <location>
        <begin position="1"/>
        <end position="15"/>
    </location>
</feature>
<dbReference type="VEuPathDB" id="CryptoDB:Cvel_13453"/>
<dbReference type="AlphaFoldDB" id="A0A0G4IDJ9"/>
<proteinExistence type="predicted"/>
<gene>
    <name evidence="2" type="ORF">Cvel_13453</name>
</gene>